<evidence type="ECO:0000313" key="9">
    <source>
        <dbReference type="EMBL" id="TKJ42479.1"/>
    </source>
</evidence>
<protein>
    <recommendedName>
        <fullName evidence="2 6">Malonyl CoA-acyl carrier protein transacylase</fullName>
        <ecNumber evidence="1 6">2.3.1.39</ecNumber>
    </recommendedName>
</protein>
<dbReference type="EC" id="2.3.1.39" evidence="1 6"/>
<keyword evidence="4 6" id="KW-0012">Acyltransferase</keyword>
<dbReference type="PANTHER" id="PTHR42681">
    <property type="entry name" value="MALONYL-COA-ACYL CARRIER PROTEIN TRANSACYLASE, MITOCHONDRIAL"/>
    <property type="match status" value="1"/>
</dbReference>
<dbReference type="PIRSF" id="PIRSF000446">
    <property type="entry name" value="Mct"/>
    <property type="match status" value="1"/>
</dbReference>
<comment type="catalytic activity">
    <reaction evidence="5 6">
        <text>holo-[ACP] + malonyl-CoA = malonyl-[ACP] + CoA</text>
        <dbReference type="Rhea" id="RHEA:41792"/>
        <dbReference type="Rhea" id="RHEA-COMP:9623"/>
        <dbReference type="Rhea" id="RHEA-COMP:9685"/>
        <dbReference type="ChEBI" id="CHEBI:57287"/>
        <dbReference type="ChEBI" id="CHEBI:57384"/>
        <dbReference type="ChEBI" id="CHEBI:64479"/>
        <dbReference type="ChEBI" id="CHEBI:78449"/>
        <dbReference type="EC" id="2.3.1.39"/>
    </reaction>
</comment>
<dbReference type="SUPFAM" id="SSF55048">
    <property type="entry name" value="Probable ACP-binding domain of malonyl-CoA ACP transacylase"/>
    <property type="match status" value="1"/>
</dbReference>
<comment type="similarity">
    <text evidence="6">Belongs to the fabD family.</text>
</comment>
<organism evidence="9 10">
    <name type="scientific">candidate division LCP-89 bacterium B3_LCP</name>
    <dbReference type="NCBI Taxonomy" id="2012998"/>
    <lineage>
        <taxon>Bacteria</taxon>
        <taxon>Pseudomonadati</taxon>
        <taxon>Bacteria division LCP-89</taxon>
    </lineage>
</organism>
<feature type="active site" evidence="7">
    <location>
        <position position="91"/>
    </location>
</feature>
<evidence type="ECO:0000256" key="7">
    <source>
        <dbReference type="PIRSR" id="PIRSR000446-1"/>
    </source>
</evidence>
<dbReference type="Proteomes" id="UP000319619">
    <property type="component" value="Unassembled WGS sequence"/>
</dbReference>
<evidence type="ECO:0000256" key="2">
    <source>
        <dbReference type="ARBA" id="ARBA00018953"/>
    </source>
</evidence>
<evidence type="ECO:0000256" key="6">
    <source>
        <dbReference type="PIRNR" id="PIRNR000446"/>
    </source>
</evidence>
<sequence>MPKLAYLCPGQASQVVGMGKDLVDNFTLAQRRFQQADELLGEPLSKICFEGPEETLKQTKYTQPALFVHSAIVADLLAEREISPDMSAGHSLGEYSALYAAGALDFEAALKVVKVRGLGMQSAGETNPGTMAAIIGLEETQVRAVCDQAKEYGIVQPANFNSPGQVAISGSIEGVIKAMEIAKDSGAKLAKQLVVSGAFHSPLMEPARESLFEALDNVEINPPRCPVYANANASPLIEPDEIRHALKEQLLSPVLWLQSIQAMINDGAATFMEIGPGQVLTGLLKRIDRGLTGIAVGTVESFDGVNQVIN</sequence>
<evidence type="ECO:0000259" key="8">
    <source>
        <dbReference type="SMART" id="SM00827"/>
    </source>
</evidence>
<dbReference type="Gene3D" id="3.30.70.250">
    <property type="entry name" value="Malonyl-CoA ACP transacylase, ACP-binding"/>
    <property type="match status" value="1"/>
</dbReference>
<dbReference type="InterPro" id="IPR016036">
    <property type="entry name" value="Malonyl_transacylase_ACP-bd"/>
</dbReference>
<dbReference type="GO" id="GO:0006633">
    <property type="term" value="P:fatty acid biosynthetic process"/>
    <property type="evidence" value="ECO:0007669"/>
    <property type="project" value="TreeGrafter"/>
</dbReference>
<dbReference type="SMART" id="SM00827">
    <property type="entry name" value="PKS_AT"/>
    <property type="match status" value="1"/>
</dbReference>
<proteinExistence type="inferred from homology"/>
<comment type="caution">
    <text evidence="9">The sequence shown here is derived from an EMBL/GenBank/DDBJ whole genome shotgun (WGS) entry which is preliminary data.</text>
</comment>
<dbReference type="GO" id="GO:0004314">
    <property type="term" value="F:[acyl-carrier-protein] S-malonyltransferase activity"/>
    <property type="evidence" value="ECO:0007669"/>
    <property type="project" value="UniProtKB-EC"/>
</dbReference>
<keyword evidence="3 6" id="KW-0808">Transferase</keyword>
<accession>A0A532V5L5</accession>
<evidence type="ECO:0000256" key="3">
    <source>
        <dbReference type="ARBA" id="ARBA00022679"/>
    </source>
</evidence>
<name>A0A532V5L5_UNCL8</name>
<evidence type="ECO:0000256" key="1">
    <source>
        <dbReference type="ARBA" id="ARBA00013258"/>
    </source>
</evidence>
<dbReference type="InterPro" id="IPR001227">
    <property type="entry name" value="Ac_transferase_dom_sf"/>
</dbReference>
<dbReference type="InterPro" id="IPR014043">
    <property type="entry name" value="Acyl_transferase_dom"/>
</dbReference>
<dbReference type="InterPro" id="IPR024925">
    <property type="entry name" value="Malonyl_CoA-ACP_transAc"/>
</dbReference>
<dbReference type="EMBL" id="NJBN01000001">
    <property type="protein sequence ID" value="TKJ42479.1"/>
    <property type="molecule type" value="Genomic_DNA"/>
</dbReference>
<feature type="domain" description="Malonyl-CoA:ACP transacylase (MAT)" evidence="8">
    <location>
        <begin position="7"/>
        <end position="302"/>
    </location>
</feature>
<dbReference type="FunFam" id="3.30.70.250:FF:000001">
    <property type="entry name" value="Malonyl CoA-acyl carrier protein transacylase"/>
    <property type="match status" value="1"/>
</dbReference>
<reference evidence="9 10" key="1">
    <citation type="submission" date="2017-06" db="EMBL/GenBank/DDBJ databases">
        <title>Novel microbial phyla capable of carbon fixation and sulfur reduction in deep-sea sediments.</title>
        <authorList>
            <person name="Huang J."/>
            <person name="Baker B."/>
            <person name="Wang Y."/>
        </authorList>
    </citation>
    <scope>NUCLEOTIDE SEQUENCE [LARGE SCALE GENOMIC DNA]</scope>
    <source>
        <strain evidence="9">B3_LCP</strain>
    </source>
</reference>
<dbReference type="InterPro" id="IPR016035">
    <property type="entry name" value="Acyl_Trfase/lysoPLipase"/>
</dbReference>
<feature type="active site" evidence="7">
    <location>
        <position position="200"/>
    </location>
</feature>
<dbReference type="PANTHER" id="PTHR42681:SF1">
    <property type="entry name" value="MALONYL-COA-ACYL CARRIER PROTEIN TRANSACYLASE, MITOCHONDRIAL"/>
    <property type="match status" value="1"/>
</dbReference>
<dbReference type="InterPro" id="IPR004410">
    <property type="entry name" value="Malonyl_CoA-ACP_transAc_FabD"/>
</dbReference>
<evidence type="ECO:0000256" key="5">
    <source>
        <dbReference type="ARBA" id="ARBA00048462"/>
    </source>
</evidence>
<dbReference type="Gene3D" id="3.40.366.10">
    <property type="entry name" value="Malonyl-Coenzyme A Acyl Carrier Protein, domain 2"/>
    <property type="match status" value="1"/>
</dbReference>
<evidence type="ECO:0000313" key="10">
    <source>
        <dbReference type="Proteomes" id="UP000319619"/>
    </source>
</evidence>
<dbReference type="AlphaFoldDB" id="A0A532V5L5"/>
<evidence type="ECO:0000256" key="4">
    <source>
        <dbReference type="ARBA" id="ARBA00023315"/>
    </source>
</evidence>
<gene>
    <name evidence="9" type="primary">fabD</name>
    <name evidence="9" type="ORF">CEE37_01995</name>
</gene>
<dbReference type="GO" id="GO:0005829">
    <property type="term" value="C:cytosol"/>
    <property type="evidence" value="ECO:0007669"/>
    <property type="project" value="TreeGrafter"/>
</dbReference>
<dbReference type="NCBIfam" id="TIGR00128">
    <property type="entry name" value="fabD"/>
    <property type="match status" value="1"/>
</dbReference>
<dbReference type="SUPFAM" id="SSF52151">
    <property type="entry name" value="FabD/lysophospholipase-like"/>
    <property type="match status" value="1"/>
</dbReference>
<dbReference type="InterPro" id="IPR050858">
    <property type="entry name" value="Mal-CoA-ACP_Trans/PKS_FabD"/>
</dbReference>
<dbReference type="Pfam" id="PF00698">
    <property type="entry name" value="Acyl_transf_1"/>
    <property type="match status" value="1"/>
</dbReference>